<proteinExistence type="predicted"/>
<keyword evidence="1" id="KW-0489">Methyltransferase</keyword>
<keyword evidence="1" id="KW-0808">Transferase</keyword>
<sequence length="484" mass="54848">MSGEMEVMVAEEDEERRRQRRLEEALEVKSLRRIISAYLNYPEAAEEDVKRYERSFRKLPPAHKALLSHYPLKFKKLRRCISANSYFIFAMLQAFDPPLDMSQDMDICEDSHINHSHHDNQLSGGRDICSGHSASTSGRMCYSEADQSCFKEQSDVVTDIPERIATNEEVATEGPIESKAASFPVKLENEKEMKQSCSDDVTDSNGNVSSPPCDWLDPSFQLNVPLVDVDKVRCIIRNIVRDWAAEGQKERDQCYKPILEELDALFPNRSKESPPACLVPGAGLGRLALEISSLGFISQGNEFSYYMMICSSFILNHTQTAGEWTMYPWIHSNCNSLSDSDQLRPVSIPDIHPASAGITEGFSMCGGDFIEVYNDPSQVGVWDAVVTCFFIDTAHNIVEYIEIISKILKDGGVWINLGTPTLSLCRFVWAGRWWLCIMVLSLRRKRLLRQPTTTNPRSMMQNRYFAAFWTMRKKSGTSMEPVAL</sequence>
<gene>
    <name evidence="1" type="ORF">OWV82_022425</name>
</gene>
<comment type="caution">
    <text evidence="1">The sequence shown here is derived from an EMBL/GenBank/DDBJ whole genome shotgun (WGS) entry which is preliminary data.</text>
</comment>
<accession>A0ACC1X2H3</accession>
<reference evidence="1 2" key="1">
    <citation type="journal article" date="2023" name="Science">
        <title>Complex scaffold remodeling in plant triterpene biosynthesis.</title>
        <authorList>
            <person name="De La Pena R."/>
            <person name="Hodgson H."/>
            <person name="Liu J.C."/>
            <person name="Stephenson M.J."/>
            <person name="Martin A.C."/>
            <person name="Owen C."/>
            <person name="Harkess A."/>
            <person name="Leebens-Mack J."/>
            <person name="Jimenez L.E."/>
            <person name="Osbourn A."/>
            <person name="Sattely E.S."/>
        </authorList>
    </citation>
    <scope>NUCLEOTIDE SEQUENCE [LARGE SCALE GENOMIC DNA]</scope>
    <source>
        <strain evidence="2">cv. JPN11</strain>
        <tissue evidence="1">Leaf</tissue>
    </source>
</reference>
<protein>
    <submittedName>
        <fullName evidence="1">S-adenosyl-L-methionine-dependent methyltransferase superfamily protein</fullName>
    </submittedName>
</protein>
<evidence type="ECO:0000313" key="1">
    <source>
        <dbReference type="EMBL" id="KAJ4705681.1"/>
    </source>
</evidence>
<dbReference type="Proteomes" id="UP001164539">
    <property type="component" value="Chromosome 12"/>
</dbReference>
<keyword evidence="2" id="KW-1185">Reference proteome</keyword>
<organism evidence="1 2">
    <name type="scientific">Melia azedarach</name>
    <name type="common">Chinaberry tree</name>
    <dbReference type="NCBI Taxonomy" id="155640"/>
    <lineage>
        <taxon>Eukaryota</taxon>
        <taxon>Viridiplantae</taxon>
        <taxon>Streptophyta</taxon>
        <taxon>Embryophyta</taxon>
        <taxon>Tracheophyta</taxon>
        <taxon>Spermatophyta</taxon>
        <taxon>Magnoliopsida</taxon>
        <taxon>eudicotyledons</taxon>
        <taxon>Gunneridae</taxon>
        <taxon>Pentapetalae</taxon>
        <taxon>rosids</taxon>
        <taxon>malvids</taxon>
        <taxon>Sapindales</taxon>
        <taxon>Meliaceae</taxon>
        <taxon>Melia</taxon>
    </lineage>
</organism>
<evidence type="ECO:0000313" key="2">
    <source>
        <dbReference type="Proteomes" id="UP001164539"/>
    </source>
</evidence>
<name>A0ACC1X2H3_MELAZ</name>
<dbReference type="EMBL" id="CM051405">
    <property type="protein sequence ID" value="KAJ4705681.1"/>
    <property type="molecule type" value="Genomic_DNA"/>
</dbReference>